<protein>
    <submittedName>
        <fullName evidence="1">Uncharacterized protein</fullName>
    </submittedName>
</protein>
<evidence type="ECO:0000313" key="1">
    <source>
        <dbReference type="EMBL" id="MBW98678.1"/>
    </source>
</evidence>
<dbReference type="EMBL" id="GGEC01018195">
    <property type="protein sequence ID" value="MBW98678.1"/>
    <property type="molecule type" value="Transcribed_RNA"/>
</dbReference>
<name>A0A2P2JYY6_RHIMU</name>
<dbReference type="AlphaFoldDB" id="A0A2P2JYY6"/>
<reference evidence="1" key="1">
    <citation type="submission" date="2018-02" db="EMBL/GenBank/DDBJ databases">
        <title>Rhizophora mucronata_Transcriptome.</title>
        <authorList>
            <person name="Meera S.P."/>
            <person name="Sreeshan A."/>
            <person name="Augustine A."/>
        </authorList>
    </citation>
    <scope>NUCLEOTIDE SEQUENCE</scope>
    <source>
        <tissue evidence="1">Leaf</tissue>
    </source>
</reference>
<accession>A0A2P2JYY6</accession>
<proteinExistence type="predicted"/>
<sequence>MNRRRDRRKKEKERSLFAFFSAKPACLPACLPSSVEINKRKKRGAIAFMQQHWRPTRGWLSIIIKQSLARNSLVVNLVADVAIVFFIKQDS</sequence>
<organism evidence="1">
    <name type="scientific">Rhizophora mucronata</name>
    <name type="common">Asiatic mangrove</name>
    <dbReference type="NCBI Taxonomy" id="61149"/>
    <lineage>
        <taxon>Eukaryota</taxon>
        <taxon>Viridiplantae</taxon>
        <taxon>Streptophyta</taxon>
        <taxon>Embryophyta</taxon>
        <taxon>Tracheophyta</taxon>
        <taxon>Spermatophyta</taxon>
        <taxon>Magnoliopsida</taxon>
        <taxon>eudicotyledons</taxon>
        <taxon>Gunneridae</taxon>
        <taxon>Pentapetalae</taxon>
        <taxon>rosids</taxon>
        <taxon>fabids</taxon>
        <taxon>Malpighiales</taxon>
        <taxon>Rhizophoraceae</taxon>
        <taxon>Rhizophora</taxon>
    </lineage>
</organism>